<evidence type="ECO:0000256" key="2">
    <source>
        <dbReference type="ARBA" id="ARBA00012438"/>
    </source>
</evidence>
<dbReference type="CDD" id="cd00082">
    <property type="entry name" value="HisKA"/>
    <property type="match status" value="1"/>
</dbReference>
<feature type="domain" description="Histidine kinase" evidence="8">
    <location>
        <begin position="117"/>
        <end position="336"/>
    </location>
</feature>
<dbReference type="SUPFAM" id="SSF52172">
    <property type="entry name" value="CheY-like"/>
    <property type="match status" value="1"/>
</dbReference>
<dbReference type="PANTHER" id="PTHR43047">
    <property type="entry name" value="TWO-COMPONENT HISTIDINE PROTEIN KINASE"/>
    <property type="match status" value="1"/>
</dbReference>
<dbReference type="PANTHER" id="PTHR43047:SF72">
    <property type="entry name" value="OSMOSENSING HISTIDINE PROTEIN KINASE SLN1"/>
    <property type="match status" value="1"/>
</dbReference>
<dbReference type="PROSITE" id="PS50110">
    <property type="entry name" value="RESPONSE_REGULATORY"/>
    <property type="match status" value="1"/>
</dbReference>
<dbReference type="PRINTS" id="PR00344">
    <property type="entry name" value="BCTRLSENSOR"/>
</dbReference>
<evidence type="ECO:0000256" key="3">
    <source>
        <dbReference type="ARBA" id="ARBA00022553"/>
    </source>
</evidence>
<dbReference type="Proteomes" id="UP000003781">
    <property type="component" value="Unassembled WGS sequence"/>
</dbReference>
<dbReference type="InterPro" id="IPR003661">
    <property type="entry name" value="HisK_dim/P_dom"/>
</dbReference>
<evidence type="ECO:0000256" key="1">
    <source>
        <dbReference type="ARBA" id="ARBA00000085"/>
    </source>
</evidence>
<dbReference type="Pfam" id="PF00072">
    <property type="entry name" value="Response_reg"/>
    <property type="match status" value="1"/>
</dbReference>
<dbReference type="InterPro" id="IPR005467">
    <property type="entry name" value="His_kinase_dom"/>
</dbReference>
<dbReference type="GO" id="GO:0009927">
    <property type="term" value="F:histidine phosphotransfer kinase activity"/>
    <property type="evidence" value="ECO:0007669"/>
    <property type="project" value="TreeGrafter"/>
</dbReference>
<keyword evidence="6" id="KW-0902">Two-component regulatory system</keyword>
<dbReference type="SMART" id="SM00387">
    <property type="entry name" value="HATPase_c"/>
    <property type="match status" value="1"/>
</dbReference>
<dbReference type="EC" id="2.7.13.3" evidence="2"/>
<dbReference type="PROSITE" id="PS50109">
    <property type="entry name" value="HIS_KIN"/>
    <property type="match status" value="1"/>
</dbReference>
<dbReference type="SMART" id="SM00388">
    <property type="entry name" value="HisKA"/>
    <property type="match status" value="1"/>
</dbReference>
<comment type="catalytic activity">
    <reaction evidence="1">
        <text>ATP + protein L-histidine = ADP + protein N-phospho-L-histidine.</text>
        <dbReference type="EC" id="2.7.13.3"/>
    </reaction>
</comment>
<gene>
    <name evidence="10" type="ORF">CY0110_27884</name>
</gene>
<feature type="domain" description="Response regulatory" evidence="9">
    <location>
        <begin position="1"/>
        <end position="102"/>
    </location>
</feature>
<dbReference type="InterPro" id="IPR036890">
    <property type="entry name" value="HATPase_C_sf"/>
</dbReference>
<dbReference type="GO" id="GO:0005886">
    <property type="term" value="C:plasma membrane"/>
    <property type="evidence" value="ECO:0007669"/>
    <property type="project" value="TreeGrafter"/>
</dbReference>
<evidence type="ECO:0000313" key="11">
    <source>
        <dbReference type="Proteomes" id="UP000003781"/>
    </source>
</evidence>
<keyword evidence="5" id="KW-0418">Kinase</keyword>
<evidence type="ECO:0000256" key="7">
    <source>
        <dbReference type="PROSITE-ProRule" id="PRU00169"/>
    </source>
</evidence>
<dbReference type="SMART" id="SM00448">
    <property type="entry name" value="REC"/>
    <property type="match status" value="1"/>
</dbReference>
<evidence type="ECO:0000259" key="8">
    <source>
        <dbReference type="PROSITE" id="PS50109"/>
    </source>
</evidence>
<feature type="modified residue" description="4-aspartylphosphate" evidence="7">
    <location>
        <position position="36"/>
    </location>
</feature>
<proteinExistence type="predicted"/>
<dbReference type="Pfam" id="PF02518">
    <property type="entry name" value="HATPase_c"/>
    <property type="match status" value="1"/>
</dbReference>
<dbReference type="Gene3D" id="3.30.565.10">
    <property type="entry name" value="Histidine kinase-like ATPase, C-terminal domain"/>
    <property type="match status" value="1"/>
</dbReference>
<keyword evidence="4" id="KW-0808">Transferase</keyword>
<dbReference type="eggNOG" id="COG2205">
    <property type="taxonomic scope" value="Bacteria"/>
</dbReference>
<dbReference type="Gene3D" id="3.40.50.2300">
    <property type="match status" value="1"/>
</dbReference>
<comment type="caution">
    <text evidence="10">The sequence shown here is derived from an EMBL/GenBank/DDBJ whole genome shotgun (WGS) entry which is preliminary data.</text>
</comment>
<protein>
    <recommendedName>
        <fullName evidence="2">histidine kinase</fullName>
        <ecNumber evidence="2">2.7.13.3</ecNumber>
    </recommendedName>
</protein>
<reference evidence="10 11" key="1">
    <citation type="submission" date="2007-03" db="EMBL/GenBank/DDBJ databases">
        <authorList>
            <person name="Stal L."/>
            <person name="Ferriera S."/>
            <person name="Johnson J."/>
            <person name="Kravitz S."/>
            <person name="Beeson K."/>
            <person name="Sutton G."/>
            <person name="Rogers Y.-H."/>
            <person name="Friedman R."/>
            <person name="Frazier M."/>
            <person name="Venter J.C."/>
        </authorList>
    </citation>
    <scope>NUCLEOTIDE SEQUENCE [LARGE SCALE GENOMIC DNA]</scope>
    <source>
        <strain evidence="10 11">CCY0110</strain>
    </source>
</reference>
<evidence type="ECO:0000256" key="6">
    <source>
        <dbReference type="ARBA" id="ARBA00023012"/>
    </source>
</evidence>
<dbReference type="InterPro" id="IPR003594">
    <property type="entry name" value="HATPase_dom"/>
</dbReference>
<evidence type="ECO:0000313" key="10">
    <source>
        <dbReference type="EMBL" id="EAZ88748.1"/>
    </source>
</evidence>
<dbReference type="InterPro" id="IPR001789">
    <property type="entry name" value="Sig_transdc_resp-reg_receiver"/>
</dbReference>
<evidence type="ECO:0000256" key="4">
    <source>
        <dbReference type="ARBA" id="ARBA00022679"/>
    </source>
</evidence>
<evidence type="ECO:0000259" key="9">
    <source>
        <dbReference type="PROSITE" id="PS50110"/>
    </source>
</evidence>
<dbReference type="AlphaFoldDB" id="A3IXP7"/>
<dbReference type="SUPFAM" id="SSF55874">
    <property type="entry name" value="ATPase domain of HSP90 chaperone/DNA topoisomerase II/histidine kinase"/>
    <property type="match status" value="1"/>
</dbReference>
<dbReference type="InterPro" id="IPR011006">
    <property type="entry name" value="CheY-like_superfamily"/>
</dbReference>
<accession>A3IXP7</accession>
<dbReference type="RefSeq" id="WP_008278157.1">
    <property type="nucleotide sequence ID" value="NZ_AAXW01000068.1"/>
</dbReference>
<dbReference type="FunFam" id="3.30.565.10:FF:000006">
    <property type="entry name" value="Sensor histidine kinase WalK"/>
    <property type="match status" value="1"/>
</dbReference>
<keyword evidence="3 7" id="KW-0597">Phosphoprotein</keyword>
<dbReference type="GO" id="GO:0000155">
    <property type="term" value="F:phosphorelay sensor kinase activity"/>
    <property type="evidence" value="ECO:0007669"/>
    <property type="project" value="InterPro"/>
</dbReference>
<dbReference type="InterPro" id="IPR004358">
    <property type="entry name" value="Sig_transdc_His_kin-like_C"/>
</dbReference>
<organism evidence="10 11">
    <name type="scientific">Crocosphaera chwakensis CCY0110</name>
    <dbReference type="NCBI Taxonomy" id="391612"/>
    <lineage>
        <taxon>Bacteria</taxon>
        <taxon>Bacillati</taxon>
        <taxon>Cyanobacteriota</taxon>
        <taxon>Cyanophyceae</taxon>
        <taxon>Oscillatoriophycideae</taxon>
        <taxon>Chroococcales</taxon>
        <taxon>Aphanothecaceae</taxon>
        <taxon>Crocosphaera</taxon>
        <taxon>Crocosphaera chwakensis</taxon>
    </lineage>
</organism>
<dbReference type="Gene3D" id="6.10.250.690">
    <property type="match status" value="1"/>
</dbReference>
<dbReference type="Gene3D" id="1.10.287.130">
    <property type="match status" value="1"/>
</dbReference>
<evidence type="ECO:0000256" key="5">
    <source>
        <dbReference type="ARBA" id="ARBA00022777"/>
    </source>
</evidence>
<sequence>MKLALEQDGHELVLVNDGSSALAQIDKCPPDLILLDVMMPGMDGYQVTKKVRQNSRLSYIPILLITAHEQSNVVKGLDSGADDFIRKPVQIDELQARVRSLLRLKQSIDQREHFVQCLTHDLRTPLVAADRMLQLIKQGIFGEVSLKTEEALNNIVRSNENLLDMINKLLDVHSYEEGQKSLSCITFNLKNLTEQVIKELNFLAQEKSLELRCIWQSPLEEIHGDRQELRRVLTNIVSNAIKFTDTGYIEVTVSLSTGDETKDNCLMIEIKDTGIGISPQAKSKIFKRFYHTNHKGLGYGLGLHLCHQIVQGHGGKISLESEVNQGSIFTIHLPIS</sequence>
<name>A3IXP7_9CHRO</name>
<dbReference type="EMBL" id="AAXW01000068">
    <property type="protein sequence ID" value="EAZ88748.1"/>
    <property type="molecule type" value="Genomic_DNA"/>
</dbReference>
<keyword evidence="11" id="KW-1185">Reference proteome</keyword>
<dbReference type="Pfam" id="PF00512">
    <property type="entry name" value="HisKA"/>
    <property type="match status" value="1"/>
</dbReference>